<proteinExistence type="predicted"/>
<dbReference type="PANTHER" id="PTHR35567">
    <property type="entry name" value="MALATE DEHYDROGENASE (AFU_ORTHOLOGUE AFUA_2G13800)"/>
    <property type="match status" value="1"/>
</dbReference>
<evidence type="ECO:0008006" key="4">
    <source>
        <dbReference type="Google" id="ProtNLM"/>
    </source>
</evidence>
<reference evidence="2" key="1">
    <citation type="submission" date="2020-05" db="EMBL/GenBank/DDBJ databases">
        <title>Mycena genomes resolve the evolution of fungal bioluminescence.</title>
        <authorList>
            <person name="Tsai I.J."/>
        </authorList>
    </citation>
    <scope>NUCLEOTIDE SEQUENCE</scope>
    <source>
        <strain evidence="2">CCC161011</strain>
    </source>
</reference>
<dbReference type="Pfam" id="PF11937">
    <property type="entry name" value="DUF3455"/>
    <property type="match status" value="1"/>
</dbReference>
<dbReference type="OrthoDB" id="1859733at2759"/>
<dbReference type="AlphaFoldDB" id="A0A8H6YEY1"/>
<sequence>MLSFQLIPLFFAFAAPLVSAGPPLFVRKYEGCDTSKAVMDLPPNQTTLVAPATAPLFVLLGVGVQNYTCSGTTFASIGAVASLFDISCLAGTSKFASIQNTAFNVWDHVPSSVPSTAIGPLVGAPYLDGFHYFVTSPLRHGYLAQMGFHLYRVAGDLASQVFRIDTVNGQPPTSCVAGSPPISVKYTSKYYLF</sequence>
<dbReference type="InterPro" id="IPR021851">
    <property type="entry name" value="DUF3455"/>
</dbReference>
<comment type="caution">
    <text evidence="2">The sequence shown here is derived from an EMBL/GenBank/DDBJ whole genome shotgun (WGS) entry which is preliminary data.</text>
</comment>
<keyword evidence="3" id="KW-1185">Reference proteome</keyword>
<evidence type="ECO:0000256" key="1">
    <source>
        <dbReference type="SAM" id="SignalP"/>
    </source>
</evidence>
<name>A0A8H6YEY1_9AGAR</name>
<evidence type="ECO:0000313" key="3">
    <source>
        <dbReference type="Proteomes" id="UP000620124"/>
    </source>
</evidence>
<feature type="chain" id="PRO_5034339488" description="Malate dehydrogenase" evidence="1">
    <location>
        <begin position="21"/>
        <end position="193"/>
    </location>
</feature>
<feature type="signal peptide" evidence="1">
    <location>
        <begin position="1"/>
        <end position="20"/>
    </location>
</feature>
<dbReference type="Proteomes" id="UP000620124">
    <property type="component" value="Unassembled WGS sequence"/>
</dbReference>
<dbReference type="EMBL" id="JACAZI010000005">
    <property type="protein sequence ID" value="KAF7359913.1"/>
    <property type="molecule type" value="Genomic_DNA"/>
</dbReference>
<protein>
    <recommendedName>
        <fullName evidence="4">Malate dehydrogenase</fullName>
    </recommendedName>
</protein>
<gene>
    <name evidence="2" type="ORF">MVEN_00717200</name>
</gene>
<evidence type="ECO:0000313" key="2">
    <source>
        <dbReference type="EMBL" id="KAF7359913.1"/>
    </source>
</evidence>
<dbReference type="PANTHER" id="PTHR35567:SF1">
    <property type="entry name" value="CONSERVED FUNGAL PROTEIN (AFU_ORTHOLOGUE AFUA_1G14230)"/>
    <property type="match status" value="1"/>
</dbReference>
<accession>A0A8H6YEY1</accession>
<keyword evidence="1" id="KW-0732">Signal</keyword>
<organism evidence="2 3">
    <name type="scientific">Mycena venus</name>
    <dbReference type="NCBI Taxonomy" id="2733690"/>
    <lineage>
        <taxon>Eukaryota</taxon>
        <taxon>Fungi</taxon>
        <taxon>Dikarya</taxon>
        <taxon>Basidiomycota</taxon>
        <taxon>Agaricomycotina</taxon>
        <taxon>Agaricomycetes</taxon>
        <taxon>Agaricomycetidae</taxon>
        <taxon>Agaricales</taxon>
        <taxon>Marasmiineae</taxon>
        <taxon>Mycenaceae</taxon>
        <taxon>Mycena</taxon>
    </lineage>
</organism>